<comment type="similarity">
    <text evidence="1 3">Belongs to the peptidase S8 family.</text>
</comment>
<dbReference type="RefSeq" id="WP_127336784.1">
    <property type="nucleotide sequence ID" value="NZ_QWDM01000001.1"/>
</dbReference>
<name>A0A434ADN2_9FLAO</name>
<reference evidence="6" key="1">
    <citation type="journal article" date="2019" name="Syst. Appl. Microbiol.">
        <title>Flavobacterium circumlabens sp. nov. and Flavobacterium cupreum sp. nov., two psychrotrophic species isolated from Antarctic environmental samples.</title>
        <authorList>
            <person name="Kralova S."/>
            <person name="Busse H.-J."/>
            <person name="Svec P."/>
            <person name="Maslanova I."/>
            <person name="Stankova E."/>
            <person name="Bartak M."/>
            <person name="Sedlacek I."/>
        </authorList>
    </citation>
    <scope>NUCLEOTIDE SEQUENCE [LARGE SCALE GENOMIC DNA]</scope>
    <source>
        <strain evidence="6">CCM 8825</strain>
    </source>
</reference>
<dbReference type="PROSITE" id="PS51892">
    <property type="entry name" value="SUBTILASE"/>
    <property type="match status" value="1"/>
</dbReference>
<keyword evidence="2" id="KW-0732">Signal</keyword>
<accession>A0A434ADN2</accession>
<keyword evidence="3" id="KW-0720">Serine protease</keyword>
<keyword evidence="6" id="KW-1185">Reference proteome</keyword>
<dbReference type="CDD" id="cd04842">
    <property type="entry name" value="Peptidases_S8_Kp43_protease"/>
    <property type="match status" value="1"/>
</dbReference>
<dbReference type="Gene3D" id="2.60.120.380">
    <property type="match status" value="1"/>
</dbReference>
<dbReference type="OrthoDB" id="9792152at2"/>
<comment type="caution">
    <text evidence="5">The sequence shown here is derived from an EMBL/GenBank/DDBJ whole genome shotgun (WGS) entry which is preliminary data.</text>
</comment>
<dbReference type="PANTHER" id="PTHR43399">
    <property type="entry name" value="SUBTILISIN-RELATED"/>
    <property type="match status" value="1"/>
</dbReference>
<dbReference type="Pfam" id="PF00082">
    <property type="entry name" value="Peptidase_S8"/>
    <property type="match status" value="1"/>
</dbReference>
<evidence type="ECO:0000313" key="6">
    <source>
        <dbReference type="Proteomes" id="UP000288102"/>
    </source>
</evidence>
<dbReference type="Proteomes" id="UP000288102">
    <property type="component" value="Unassembled WGS sequence"/>
</dbReference>
<evidence type="ECO:0000256" key="2">
    <source>
        <dbReference type="ARBA" id="ARBA00022729"/>
    </source>
</evidence>
<evidence type="ECO:0000259" key="4">
    <source>
        <dbReference type="Pfam" id="PF00082"/>
    </source>
</evidence>
<dbReference type="SUPFAM" id="SSF52743">
    <property type="entry name" value="Subtilisin-like"/>
    <property type="match status" value="1"/>
</dbReference>
<proteinExistence type="inferred from homology"/>
<dbReference type="InterPro" id="IPR026444">
    <property type="entry name" value="Secre_tail"/>
</dbReference>
<dbReference type="InterPro" id="IPR034058">
    <property type="entry name" value="TagA/B/C/D_pept_dom"/>
</dbReference>
<evidence type="ECO:0000256" key="1">
    <source>
        <dbReference type="ARBA" id="ARBA00011073"/>
    </source>
</evidence>
<dbReference type="EMBL" id="QWDM01000001">
    <property type="protein sequence ID" value="RUT72481.1"/>
    <property type="molecule type" value="Genomic_DNA"/>
</dbReference>
<dbReference type="InterPro" id="IPR036852">
    <property type="entry name" value="Peptidase_S8/S53_dom_sf"/>
</dbReference>
<keyword evidence="3" id="KW-0645">Protease</keyword>
<keyword evidence="3" id="KW-0378">Hydrolase</keyword>
<dbReference type="InterPro" id="IPR000209">
    <property type="entry name" value="Peptidase_S8/S53_dom"/>
</dbReference>
<feature type="active site" description="Charge relay system" evidence="3">
    <location>
        <position position="368"/>
    </location>
</feature>
<sequence>MKKQITFLLLMITTISLSQNAEKWKQYLKKETERKLEKYYFTSLKNAHENKYKIVKKLDSTFCIVENENLKSPQTLKKVLPVNNLWKLPSNFSAHREEKEYIIATDNIEALLTDLKSINISDISILDSRLVMIKSDSKKISDVLIALNSVSSISQESLQPKAESKITDQNFTVNSINKAKSNFPLLTGENQIVSIKDDFFDVNDIDLLDKLIPSPVQSALVSSHATAMATIVSGLGNSSALGKGVAQKAKIQSSDFLKIYPDEVAALQGALTQNHSYGTVIENFYGSLANAYDAQLFSNAGLTHCFSSGNSGLQGYKSITGNFKQSKNSIVLGCIDQNEVIMPFSSKGPAYDGRIKPELVAFSTQGTSNSTAVATGIITLMKQHYKTINNNALTNAMTKAILINSAKDLGNTGPDFTYGYGNINADKSLKTISENRIISGNVTSGQKNSHIIAIPAKAKNLKITVVWNDLPAEINSNISLVNDLDLEVISADNTTFLPWILNPDAPEQPAVRGKDKINTIEQVTIENPLPGSYSINVRGFYVSSTAQEYSIVYDYELENQFEWNYPVANDNFPYDGKTVSPFKWNSSFSGIPGQLSISYNDGQTWEIIAAGINTDLEQFAYTPPEQKFSKAKLKMTIGTNDYISDSFMISYDLNITTSLVCDGTTEINWDQPAGVEAFNIYQLQGDHLAFKEQTANTNYTYTDGKIYTVTPVFENNEGIKSESTLQYAQNSNCYFELALAELYEENKIKISAGLFSLYNIKRIELVKIINNIETVAGTLDDINSKTFSFIDAAPLKGSNKYKINIILENNTVISSLLLDTNYLGNDLFFVHPTLLRKNEELNIEAKKEESATFYLYSVSGQNTITSPLLSKTSNISLKNTASGIYIYKIITNSGEVQTGKIAVF</sequence>
<dbReference type="InterPro" id="IPR051048">
    <property type="entry name" value="Peptidase_S8/S53_subtilisin"/>
</dbReference>
<dbReference type="AlphaFoldDB" id="A0A434ADN2"/>
<protein>
    <submittedName>
        <fullName evidence="5">T9SS C-terminal target domain-containing protein</fullName>
    </submittedName>
</protein>
<feature type="active site" description="Charge relay system" evidence="3">
    <location>
        <position position="197"/>
    </location>
</feature>
<feature type="domain" description="Peptidase S8/S53" evidence="4">
    <location>
        <begin position="190"/>
        <end position="421"/>
    </location>
</feature>
<dbReference type="PANTHER" id="PTHR43399:SF4">
    <property type="entry name" value="CELL WALL-ASSOCIATED PROTEASE"/>
    <property type="match status" value="1"/>
</dbReference>
<evidence type="ECO:0000313" key="5">
    <source>
        <dbReference type="EMBL" id="RUT72481.1"/>
    </source>
</evidence>
<dbReference type="GO" id="GO:0006508">
    <property type="term" value="P:proteolysis"/>
    <property type="evidence" value="ECO:0007669"/>
    <property type="project" value="UniProtKB-KW"/>
</dbReference>
<feature type="active site" description="Charge relay system" evidence="3">
    <location>
        <position position="224"/>
    </location>
</feature>
<organism evidence="5 6">
    <name type="scientific">Flavobacterium cupreum</name>
    <dbReference type="NCBI Taxonomy" id="2133766"/>
    <lineage>
        <taxon>Bacteria</taxon>
        <taxon>Pseudomonadati</taxon>
        <taxon>Bacteroidota</taxon>
        <taxon>Flavobacteriia</taxon>
        <taxon>Flavobacteriales</taxon>
        <taxon>Flavobacteriaceae</taxon>
        <taxon>Flavobacterium</taxon>
    </lineage>
</organism>
<dbReference type="Gene3D" id="3.40.50.200">
    <property type="entry name" value="Peptidase S8/S53 domain"/>
    <property type="match status" value="1"/>
</dbReference>
<gene>
    <name evidence="5" type="ORF">D0817_02425</name>
</gene>
<evidence type="ECO:0000256" key="3">
    <source>
        <dbReference type="PROSITE-ProRule" id="PRU01240"/>
    </source>
</evidence>
<dbReference type="GO" id="GO:0004252">
    <property type="term" value="F:serine-type endopeptidase activity"/>
    <property type="evidence" value="ECO:0007669"/>
    <property type="project" value="UniProtKB-UniRule"/>
</dbReference>
<dbReference type="NCBIfam" id="TIGR04183">
    <property type="entry name" value="Por_Secre_tail"/>
    <property type="match status" value="1"/>
</dbReference>